<dbReference type="Gene3D" id="1.10.150.870">
    <property type="match status" value="1"/>
</dbReference>
<comment type="subcellular location">
    <subcellularLocation>
        <location evidence="11">Cytoplasm</location>
    </subcellularLocation>
</comment>
<evidence type="ECO:0000256" key="7">
    <source>
        <dbReference type="ARBA" id="ARBA00022801"/>
    </source>
</evidence>
<dbReference type="FunFam" id="3.30.420.10:FF:000045">
    <property type="entry name" value="3'-5' exonuclease DinG"/>
    <property type="match status" value="1"/>
</dbReference>
<dbReference type="Pfam" id="PF17657">
    <property type="entry name" value="DNA_pol3_finger"/>
    <property type="match status" value="1"/>
</dbReference>
<dbReference type="Pfam" id="PF02811">
    <property type="entry name" value="PHP"/>
    <property type="match status" value="1"/>
</dbReference>
<keyword evidence="4 11" id="KW-0548">Nucleotidyltransferase</keyword>
<dbReference type="HAMAP" id="MF_00356">
    <property type="entry name" value="DNApol_PolC"/>
    <property type="match status" value="1"/>
</dbReference>
<sequence length="1438" mass="164329">MNKLIILLKQLNIIDQVSILMHANLKKVVVHQDNEYSFYIESKDFIPFEEYQLLINSGDQFPYPIEFIFNYPDNFSYEQDWSYYLGYIIEKMKLLSPLFTSLKIEDIEINQVIKIGVLNEIQLEQYQQLQNRIKQLFKEIGLNKSFQFYIKEDVAELESLLQEMDSYEPVEIDLADFKKAEAPKPKFDYKNNYRREKGEATFLKLHEITSQTMENNCTIQGYVFKTELIKTRAGKHIQTLWITDYTDSIMVKRFENNTNNNIDDIKILDKGKVWIKATGEIRLDNYARETVMMARSIEIVKEPASKQDNAKEKRVELHTHSKMSAMDGIGNISDYINQVAKWGHKAIAVTDHGNVQSFPEAQIASLKAGIKMIYGVELNMIEPYFNIVFNEKDMSIEDATYVSFDLETTGFSVIHDGITEFGAVKIKNGEVIDRLQSFIHPGKSIGTRVSQLTSITNEMVADAPSIKEFLPKILEFFEDSILVAHNAKFDIGFLNESLKRLGQEPIQNPVIDSLALARAIMKPMKSYRLGNVCRVYRVNYDDEVAHRADYDAEVLGSVFTTMLHSIMQNGHYNLLDLNKLQKDDAYKIVFPYHMTALALNKEGLKNMFKIVSEANTTYFHDGSRIPKERLEYYRKGLLFGTSCYRSDVFEAALNSSDEKLEELLKFYDYVEIQPFDDYYHLIDRGQIESKEDLIISIKRLITAAKKLDKIIVATGDVHFLNEKDKIYRDVFISQPKIGIGHRAHPLCDRKNPRAFTPSQYLRTTDEMLKCYDYLTSEECYEYVVTNTNKIADMVEEIRPIHDKLFTPTIDNADENLTKICYDTAHRLYGEQLPEIVEKRLEKELSNIIKHGFGVIYYISHLLVKKSNDDGYLVGSRGSVGSSFVATMSGITEVNPLPPHYLCLHCSHSEFLEEGVVADGYDLPDKICPVCGKPMKGEGHNIPFETFLGFNADKVPDIDLNFSGAYQANAHAFTKTIFGEDHVFRAGTISTVAEKTAYGYAKGYAETLGVENEMRSAELERIARGCGGVKRTTGQHPGGIIVIPRDYDVFDFTPYQYPADDLSAEWRTTHFDFHAIHDNVLKFDILGHVDPTVIRMLQDLTGVDPKTIPTNDTKVMSLFTTSEALGIDLSYINCKSGALGLPEFGTTFVRGMLDQTRPTTFNDLVIISGLSHGTDVYLGNAETLIKNGTCTLKEVIGCRDDIMVYLIEKGLPNKDAFDIMECVRKGKSPAVFPEKKYEELMKKYNVPQWYIDSCKKIKYMFPKAHAVAYVLSAIRVAWWKLYYPREYYAVYFSTRCDFFDIDTLVAGKDAILARRKEIEMLRENRQSSNKDEGLWDVFEIALEMIDRGFHFSPLNLEKSDASNFILDPDDPSGLLPPFSSVDSLGESVAKTVIEARERGPFLSKEDVIKRTKLNNSHIKQLTKMGVFNGMQEENQLSLF</sequence>
<dbReference type="SUPFAM" id="SSF53098">
    <property type="entry name" value="Ribonuclease H-like"/>
    <property type="match status" value="1"/>
</dbReference>
<dbReference type="GO" id="GO:0008408">
    <property type="term" value="F:3'-5' exonuclease activity"/>
    <property type="evidence" value="ECO:0007669"/>
    <property type="project" value="UniProtKB-UniRule"/>
</dbReference>
<keyword evidence="2 11" id="KW-0963">Cytoplasm</keyword>
<keyword evidence="5 11" id="KW-0235">DNA replication</keyword>
<dbReference type="Gene3D" id="2.40.50.140">
    <property type="entry name" value="Nucleic acid-binding proteins"/>
    <property type="match status" value="1"/>
</dbReference>
<comment type="function">
    <text evidence="1 11">Required for replicative DNA synthesis. This DNA polymerase also exhibits 3' to 5' exonuclease activity.</text>
</comment>
<dbReference type="InterPro" id="IPR012337">
    <property type="entry name" value="RNaseH-like_sf"/>
</dbReference>
<reference evidence="15" key="1">
    <citation type="submission" date="2018-03" db="EMBL/GenBank/DDBJ databases">
        <title>Lachnoclostridium SNUG30370 gen.nov., sp.nov., isolated from human faeces.</title>
        <authorList>
            <person name="Seo B."/>
            <person name="Jeon K."/>
            <person name="Ko G."/>
        </authorList>
    </citation>
    <scope>NUCLEOTIDE SEQUENCE [LARGE SCALE GENOMIC DNA]</scope>
    <source>
        <strain evidence="15">SNUG30370</strain>
    </source>
</reference>
<dbReference type="InterPro" id="IPR011708">
    <property type="entry name" value="DNA_pol3_alpha_NTPase_dom"/>
</dbReference>
<evidence type="ECO:0000256" key="11">
    <source>
        <dbReference type="HAMAP-Rule" id="MF_00356"/>
    </source>
</evidence>
<dbReference type="Gene3D" id="1.10.150.700">
    <property type="entry name" value="PolC, middle finger domain"/>
    <property type="match status" value="1"/>
</dbReference>
<name>A0A2T3G288_9FIRM</name>
<dbReference type="CDD" id="cd04484">
    <property type="entry name" value="polC_OBF"/>
    <property type="match status" value="1"/>
</dbReference>
<dbReference type="InterPro" id="IPR004013">
    <property type="entry name" value="PHP_dom"/>
</dbReference>
<dbReference type="Gene3D" id="3.20.20.140">
    <property type="entry name" value="Metal-dependent hydrolases"/>
    <property type="match status" value="2"/>
</dbReference>
<protein>
    <recommendedName>
        <fullName evidence="11">DNA polymerase III PolC-type</fullName>
        <shortName evidence="11">PolIII</shortName>
        <ecNumber evidence="11">2.7.7.7</ecNumber>
    </recommendedName>
</protein>
<keyword evidence="6 11" id="KW-0540">Nuclease</keyword>
<keyword evidence="3 11" id="KW-0808">Transferase</keyword>
<evidence type="ECO:0000256" key="9">
    <source>
        <dbReference type="ARBA" id="ARBA00022932"/>
    </source>
</evidence>
<dbReference type="GO" id="GO:0003677">
    <property type="term" value="F:DNA binding"/>
    <property type="evidence" value="ECO:0007669"/>
    <property type="project" value="UniProtKB-UniRule"/>
</dbReference>
<evidence type="ECO:0000259" key="12">
    <source>
        <dbReference type="SMART" id="SM00479"/>
    </source>
</evidence>
<dbReference type="PANTHER" id="PTHR32294">
    <property type="entry name" value="DNA POLYMERASE III SUBUNIT ALPHA"/>
    <property type="match status" value="1"/>
</dbReference>
<dbReference type="InterPro" id="IPR004805">
    <property type="entry name" value="DnaE2/DnaE/PolC"/>
</dbReference>
<evidence type="ECO:0000313" key="15">
    <source>
        <dbReference type="Proteomes" id="UP000241201"/>
    </source>
</evidence>
<dbReference type="InterPro" id="IPR006308">
    <property type="entry name" value="Pol_III_a_PolC-type_gram_pos"/>
</dbReference>
<gene>
    <name evidence="11 14" type="primary">polC</name>
    <name evidence="14" type="ORF">C7U55_02305</name>
</gene>
<evidence type="ECO:0000256" key="6">
    <source>
        <dbReference type="ARBA" id="ARBA00022722"/>
    </source>
</evidence>
<accession>A0A2T3G288</accession>
<dbReference type="NCBIfam" id="NF001688">
    <property type="entry name" value="PRK00448.1"/>
    <property type="match status" value="1"/>
</dbReference>
<evidence type="ECO:0000259" key="13">
    <source>
        <dbReference type="SMART" id="SM00481"/>
    </source>
</evidence>
<dbReference type="InterPro" id="IPR028112">
    <property type="entry name" value="DNA_PolC-type_N_I"/>
</dbReference>
<dbReference type="InterPro" id="IPR013520">
    <property type="entry name" value="Ribonucl_H"/>
</dbReference>
<proteinExistence type="inferred from homology"/>
<comment type="catalytic activity">
    <reaction evidence="10 11">
        <text>DNA(n) + a 2'-deoxyribonucleoside 5'-triphosphate = DNA(n+1) + diphosphate</text>
        <dbReference type="Rhea" id="RHEA:22508"/>
        <dbReference type="Rhea" id="RHEA-COMP:17339"/>
        <dbReference type="Rhea" id="RHEA-COMP:17340"/>
        <dbReference type="ChEBI" id="CHEBI:33019"/>
        <dbReference type="ChEBI" id="CHEBI:61560"/>
        <dbReference type="ChEBI" id="CHEBI:173112"/>
        <dbReference type="EC" id="2.7.7.7"/>
    </reaction>
</comment>
<dbReference type="Gene3D" id="3.30.420.10">
    <property type="entry name" value="Ribonuclease H-like superfamily/Ribonuclease H"/>
    <property type="match status" value="1"/>
</dbReference>
<dbReference type="NCBIfam" id="TIGR01405">
    <property type="entry name" value="polC_Gram_pos"/>
    <property type="match status" value="1"/>
</dbReference>
<dbReference type="InterPro" id="IPR012340">
    <property type="entry name" value="NA-bd_OB-fold"/>
</dbReference>
<dbReference type="GeneID" id="77469939"/>
<organism evidence="14 15">
    <name type="scientific">Faecalibacillus faecis</name>
    <dbReference type="NCBI Taxonomy" id="1982628"/>
    <lineage>
        <taxon>Bacteria</taxon>
        <taxon>Bacillati</taxon>
        <taxon>Bacillota</taxon>
        <taxon>Erysipelotrichia</taxon>
        <taxon>Erysipelotrichales</taxon>
        <taxon>Coprobacillaceae</taxon>
        <taxon>Faecalibacillus</taxon>
    </lineage>
</organism>
<comment type="caution">
    <text evidence="14">The sequence shown here is derived from an EMBL/GenBank/DDBJ whole genome shotgun (WGS) entry which is preliminary data.</text>
</comment>
<keyword evidence="15" id="KW-1185">Reference proteome</keyword>
<dbReference type="Proteomes" id="UP000241201">
    <property type="component" value="Unassembled WGS sequence"/>
</dbReference>
<dbReference type="GO" id="GO:0003887">
    <property type="term" value="F:DNA-directed DNA polymerase activity"/>
    <property type="evidence" value="ECO:0007669"/>
    <property type="project" value="UniProtKB-UniRule"/>
</dbReference>
<dbReference type="SMART" id="SM00481">
    <property type="entry name" value="POLIIIAc"/>
    <property type="match status" value="1"/>
</dbReference>
<dbReference type="InterPro" id="IPR044923">
    <property type="entry name" value="PolC_middle_finger_sf"/>
</dbReference>
<dbReference type="NCBIfam" id="TIGR00573">
    <property type="entry name" value="dnaq"/>
    <property type="match status" value="1"/>
</dbReference>
<evidence type="ECO:0000256" key="5">
    <source>
        <dbReference type="ARBA" id="ARBA00022705"/>
    </source>
</evidence>
<dbReference type="Pfam" id="PF14480">
    <property type="entry name" value="DNA_pol3_a_NI"/>
    <property type="match status" value="1"/>
</dbReference>
<feature type="domain" description="Polymerase/histidinol phosphatase N-terminal" evidence="13">
    <location>
        <begin position="315"/>
        <end position="382"/>
    </location>
</feature>
<dbReference type="GO" id="GO:0006261">
    <property type="term" value="P:DNA-templated DNA replication"/>
    <property type="evidence" value="ECO:0007669"/>
    <property type="project" value="UniProtKB-UniRule"/>
</dbReference>
<evidence type="ECO:0000256" key="2">
    <source>
        <dbReference type="ARBA" id="ARBA00022490"/>
    </source>
</evidence>
<dbReference type="PANTHER" id="PTHR32294:SF5">
    <property type="entry name" value="DNA POLYMERASE III POLC-TYPE"/>
    <property type="match status" value="1"/>
</dbReference>
<dbReference type="CDD" id="cd07435">
    <property type="entry name" value="PHP_PolIIIA_POLC"/>
    <property type="match status" value="1"/>
</dbReference>
<dbReference type="InterPro" id="IPR006054">
    <property type="entry name" value="DnaQ"/>
</dbReference>
<comment type="similarity">
    <text evidence="11">Belongs to the DNA polymerase type-C family. PolC subfamily.</text>
</comment>
<feature type="domain" description="Exonuclease" evidence="12">
    <location>
        <begin position="400"/>
        <end position="568"/>
    </location>
</feature>
<dbReference type="RefSeq" id="WP_106987167.1">
    <property type="nucleotide sequence ID" value="NZ_PYLP01000002.1"/>
</dbReference>
<dbReference type="CDD" id="cd06127">
    <property type="entry name" value="DEDDh"/>
    <property type="match status" value="1"/>
</dbReference>
<evidence type="ECO:0000313" key="14">
    <source>
        <dbReference type="EMBL" id="PST41639.1"/>
    </source>
</evidence>
<dbReference type="InterPro" id="IPR036397">
    <property type="entry name" value="RNaseH_sf"/>
</dbReference>
<dbReference type="InterPro" id="IPR040982">
    <property type="entry name" value="DNA_pol3_finger"/>
</dbReference>
<keyword evidence="7 11" id="KW-0378">Hydrolase</keyword>
<dbReference type="Pfam" id="PF00929">
    <property type="entry name" value="RNase_T"/>
    <property type="match status" value="1"/>
</dbReference>
<keyword evidence="9 11" id="KW-0239">DNA-directed DNA polymerase</keyword>
<evidence type="ECO:0000256" key="8">
    <source>
        <dbReference type="ARBA" id="ARBA00022839"/>
    </source>
</evidence>
<dbReference type="SMART" id="SM00479">
    <property type="entry name" value="EXOIII"/>
    <property type="match status" value="1"/>
</dbReference>
<dbReference type="InterPro" id="IPR029460">
    <property type="entry name" value="DNAPol_HHH"/>
</dbReference>
<evidence type="ECO:0000256" key="10">
    <source>
        <dbReference type="ARBA" id="ARBA00049244"/>
    </source>
</evidence>
<dbReference type="Pfam" id="PF07733">
    <property type="entry name" value="DNA_pol3_alpha"/>
    <property type="match status" value="1"/>
</dbReference>
<keyword evidence="8 11" id="KW-0269">Exonuclease</keyword>
<dbReference type="Pfam" id="PF14579">
    <property type="entry name" value="HHH_6"/>
    <property type="match status" value="1"/>
</dbReference>
<dbReference type="Gene3D" id="3.30.1900.20">
    <property type="match status" value="2"/>
</dbReference>
<dbReference type="Gene3D" id="6.10.140.1510">
    <property type="match status" value="1"/>
</dbReference>
<evidence type="ECO:0000256" key="4">
    <source>
        <dbReference type="ARBA" id="ARBA00022695"/>
    </source>
</evidence>
<evidence type="ECO:0000256" key="3">
    <source>
        <dbReference type="ARBA" id="ARBA00022679"/>
    </source>
</evidence>
<dbReference type="EC" id="2.7.7.7" evidence="11"/>
<dbReference type="EMBL" id="PYLP01000002">
    <property type="protein sequence ID" value="PST41639.1"/>
    <property type="molecule type" value="Genomic_DNA"/>
</dbReference>
<evidence type="ECO:0000256" key="1">
    <source>
        <dbReference type="ARBA" id="ARBA00003452"/>
    </source>
</evidence>
<dbReference type="GO" id="GO:0005737">
    <property type="term" value="C:cytoplasm"/>
    <property type="evidence" value="ECO:0007669"/>
    <property type="project" value="UniProtKB-SubCell"/>
</dbReference>
<dbReference type="InterPro" id="IPR003141">
    <property type="entry name" value="Pol/His_phosphatase_N"/>
</dbReference>